<evidence type="ECO:0000313" key="2">
    <source>
        <dbReference type="Proteomes" id="UP000322077"/>
    </source>
</evidence>
<dbReference type="EMBL" id="VTOU01000003">
    <property type="protein sequence ID" value="TZG25871.1"/>
    <property type="molecule type" value="Genomic_DNA"/>
</dbReference>
<reference evidence="1 2" key="1">
    <citation type="submission" date="2019-08" db="EMBL/GenBank/DDBJ databases">
        <authorList>
            <person name="Wang G."/>
            <person name="Xu Z."/>
        </authorList>
    </citation>
    <scope>NUCLEOTIDE SEQUENCE [LARGE SCALE GENOMIC DNA]</scope>
    <source>
        <strain evidence="1 2">ZX</strain>
    </source>
</reference>
<proteinExistence type="predicted"/>
<dbReference type="AlphaFoldDB" id="A0A5D9C7A8"/>
<accession>A0A5D9C7A8</accession>
<dbReference type="Proteomes" id="UP000322077">
    <property type="component" value="Unassembled WGS sequence"/>
</dbReference>
<comment type="caution">
    <text evidence="1">The sequence shown here is derived from an EMBL/GenBank/DDBJ whole genome shotgun (WGS) entry which is preliminary data.</text>
</comment>
<evidence type="ECO:0000313" key="1">
    <source>
        <dbReference type="EMBL" id="TZG25871.1"/>
    </source>
</evidence>
<protein>
    <submittedName>
        <fullName evidence="1">Uncharacterized protein</fullName>
    </submittedName>
</protein>
<name>A0A5D9C7A8_9SPHN</name>
<dbReference type="RefSeq" id="WP_149522677.1">
    <property type="nucleotide sequence ID" value="NZ_VTOU01000003.1"/>
</dbReference>
<keyword evidence="2" id="KW-1185">Reference proteome</keyword>
<organism evidence="1 2">
    <name type="scientific">Sphingomonas montanisoli</name>
    <dbReference type="NCBI Taxonomy" id="2606412"/>
    <lineage>
        <taxon>Bacteria</taxon>
        <taxon>Pseudomonadati</taxon>
        <taxon>Pseudomonadota</taxon>
        <taxon>Alphaproteobacteria</taxon>
        <taxon>Sphingomonadales</taxon>
        <taxon>Sphingomonadaceae</taxon>
        <taxon>Sphingomonas</taxon>
    </lineage>
</organism>
<gene>
    <name evidence="1" type="ORF">FYJ91_12890</name>
</gene>
<sequence length="84" mass="8950">MTIEDFEAVLSMAVACGLVLRCWRIPMSALHDIIRRAPGGAALILDGDGVKIAGLPVEVVQVGGPREVILVSAIGEELRLNWPC</sequence>